<evidence type="ECO:0000313" key="4">
    <source>
        <dbReference type="Proteomes" id="UP000270678"/>
    </source>
</evidence>
<comment type="similarity">
    <text evidence="1">Belongs to the AHA1 family.</text>
</comment>
<evidence type="ECO:0000313" key="3">
    <source>
        <dbReference type="EMBL" id="AZS15765.1"/>
    </source>
</evidence>
<dbReference type="OrthoDB" id="2355173at2"/>
<dbReference type="CDD" id="cd07814">
    <property type="entry name" value="SRPBCC_CalC_Aha1-like"/>
    <property type="match status" value="1"/>
</dbReference>
<evidence type="ECO:0000256" key="1">
    <source>
        <dbReference type="ARBA" id="ARBA00006817"/>
    </source>
</evidence>
<dbReference type="Gene3D" id="3.30.530.20">
    <property type="match status" value="1"/>
</dbReference>
<protein>
    <submittedName>
        <fullName evidence="3">SRPBCC domain-containing protein</fullName>
    </submittedName>
</protein>
<organism evidence="3 4">
    <name type="scientific">Paenibacillus lutimineralis</name>
    <dbReference type="NCBI Taxonomy" id="2707005"/>
    <lineage>
        <taxon>Bacteria</taxon>
        <taxon>Bacillati</taxon>
        <taxon>Bacillota</taxon>
        <taxon>Bacilli</taxon>
        <taxon>Bacillales</taxon>
        <taxon>Paenibacillaceae</taxon>
        <taxon>Paenibacillus</taxon>
    </lineage>
</organism>
<dbReference type="Pfam" id="PF08327">
    <property type="entry name" value="AHSA1"/>
    <property type="match status" value="1"/>
</dbReference>
<proteinExistence type="inferred from homology"/>
<name>A0A3S9UZL1_9BACL</name>
<dbReference type="EMBL" id="CP034346">
    <property type="protein sequence ID" value="AZS15765.1"/>
    <property type="molecule type" value="Genomic_DNA"/>
</dbReference>
<dbReference type="AlphaFoldDB" id="A0A3S9UZL1"/>
<dbReference type="SUPFAM" id="SSF55961">
    <property type="entry name" value="Bet v1-like"/>
    <property type="match status" value="1"/>
</dbReference>
<dbReference type="InterPro" id="IPR013538">
    <property type="entry name" value="ASHA1/2-like_C"/>
</dbReference>
<gene>
    <name evidence="3" type="ORF">EI981_15825</name>
</gene>
<dbReference type="InterPro" id="IPR023393">
    <property type="entry name" value="START-like_dom_sf"/>
</dbReference>
<keyword evidence="4" id="KW-1185">Reference proteome</keyword>
<reference evidence="4" key="1">
    <citation type="submission" date="2018-12" db="EMBL/GenBank/DDBJ databases">
        <title>Complete genome sequence of Paenibacillus sp. MBLB1234.</title>
        <authorList>
            <person name="Nam Y.-D."/>
            <person name="Kang J."/>
            <person name="Chung W.-H."/>
            <person name="Park Y.S."/>
        </authorList>
    </citation>
    <scope>NUCLEOTIDE SEQUENCE [LARGE SCALE GENOMIC DNA]</scope>
    <source>
        <strain evidence="4">MBLB1234</strain>
    </source>
</reference>
<feature type="domain" description="Activator of Hsp90 ATPase homologue 1/2-like C-terminal" evidence="2">
    <location>
        <begin position="19"/>
        <end position="140"/>
    </location>
</feature>
<dbReference type="KEGG" id="plut:EI981_15825"/>
<dbReference type="RefSeq" id="WP_126999729.1">
    <property type="nucleotide sequence ID" value="NZ_CP034346.1"/>
</dbReference>
<dbReference type="Proteomes" id="UP000270678">
    <property type="component" value="Chromosome"/>
</dbReference>
<accession>A0A3S9UZL1</accession>
<sequence>MDNNMDQKLPDIRHSVLVNAPISKVWSAVSTADGLSAWFMPNDLEAVVGHEFQLNAGPFGLSPCKVTLVEEPNRLSFNWGKDWTLTFELSDREEQTEVTVIHSGWSADQLTEFGQPHTVIRGNMDGGWSGLVIKLKTHLED</sequence>
<evidence type="ECO:0000259" key="2">
    <source>
        <dbReference type="Pfam" id="PF08327"/>
    </source>
</evidence>